<protein>
    <submittedName>
        <fullName evidence="3">Uncharacterized protein LOC100906232</fullName>
    </submittedName>
</protein>
<reference evidence="3" key="1">
    <citation type="submission" date="2025-08" db="UniProtKB">
        <authorList>
            <consortium name="RefSeq"/>
        </authorList>
    </citation>
    <scope>IDENTIFICATION</scope>
</reference>
<sequence>MSPPKFRLARKTSGRTTKSSEGEHRPATPENYFSHSENMSSDVDRFIEQVLTDRTFYVLTTPNNSPLENSFDLILSVLQVNLSFSGQAVVVPYDGCVIIELSRELKPFVIVLYEGEKYSALLIQSDFPNQEDLIELLNQCMLTFWTPVELDSFLLSGILIAFTDGSLEATANYKNEYVRISMTIENIFVERVLLRLHRDDHLEMGLRLLQEALTTHLKTLHLDLPPLQRFKIEGHISISKDRFTLKSASDSITFVKFLANFASIRGSP</sequence>
<keyword evidence="2" id="KW-1185">Reference proteome</keyword>
<evidence type="ECO:0000256" key="1">
    <source>
        <dbReference type="SAM" id="MobiDB-lite"/>
    </source>
</evidence>
<organism evidence="2 3">
    <name type="scientific">Galendromus occidentalis</name>
    <name type="common">western predatory mite</name>
    <dbReference type="NCBI Taxonomy" id="34638"/>
    <lineage>
        <taxon>Eukaryota</taxon>
        <taxon>Metazoa</taxon>
        <taxon>Ecdysozoa</taxon>
        <taxon>Arthropoda</taxon>
        <taxon>Chelicerata</taxon>
        <taxon>Arachnida</taxon>
        <taxon>Acari</taxon>
        <taxon>Parasitiformes</taxon>
        <taxon>Mesostigmata</taxon>
        <taxon>Gamasina</taxon>
        <taxon>Phytoseioidea</taxon>
        <taxon>Phytoseiidae</taxon>
        <taxon>Typhlodrominae</taxon>
        <taxon>Galendromus</taxon>
    </lineage>
</organism>
<evidence type="ECO:0000313" key="3">
    <source>
        <dbReference type="RefSeq" id="XP_003747192.1"/>
    </source>
</evidence>
<evidence type="ECO:0000313" key="2">
    <source>
        <dbReference type="Proteomes" id="UP000694867"/>
    </source>
</evidence>
<proteinExistence type="predicted"/>
<feature type="compositionally biased region" description="Basic and acidic residues" evidence="1">
    <location>
        <begin position="18"/>
        <end position="27"/>
    </location>
</feature>
<dbReference type="AlphaFoldDB" id="A0AAJ6QXG3"/>
<feature type="region of interest" description="Disordered" evidence="1">
    <location>
        <begin position="1"/>
        <end position="37"/>
    </location>
</feature>
<dbReference type="Proteomes" id="UP000694867">
    <property type="component" value="Unplaced"/>
</dbReference>
<dbReference type="RefSeq" id="XP_003747192.1">
    <property type="nucleotide sequence ID" value="XM_003747144.1"/>
</dbReference>
<name>A0AAJ6QXG3_9ACAR</name>
<accession>A0AAJ6QXG3</accession>
<dbReference type="KEGG" id="goe:100906232"/>
<gene>
    <name evidence="3" type="primary">LOC100906232</name>
</gene>
<dbReference type="GeneID" id="100906232"/>